<evidence type="ECO:0000313" key="2">
    <source>
        <dbReference type="Proteomes" id="UP000281993"/>
    </source>
</evidence>
<accession>A0A386KSL7</accession>
<proteinExistence type="predicted"/>
<keyword evidence="2" id="KW-1185">Reference proteome</keyword>
<reference evidence="1 2" key="1">
    <citation type="submission" date="2018-08" db="EMBL/GenBank/DDBJ databases">
        <authorList>
            <person name="Preder H."/>
            <person name="Servin-Meza L.A."/>
            <person name="Bonilla J.A."/>
            <person name="Klyczek K."/>
            <person name="Garlena R.A."/>
            <person name="Russell D.A."/>
            <person name="Pope W.H."/>
            <person name="Jacobs-Sera D."/>
            <person name="Hatfull G.F."/>
        </authorList>
    </citation>
    <scope>NUCLEOTIDE SEQUENCE [LARGE SCALE GENOMIC DNA]</scope>
</reference>
<organism evidence="1 2">
    <name type="scientific">Microbacterium phage ValentiniPuff</name>
    <dbReference type="NCBI Taxonomy" id="2315705"/>
    <lineage>
        <taxon>Viruses</taxon>
        <taxon>Duplodnaviria</taxon>
        <taxon>Heunggongvirae</taxon>
        <taxon>Uroviricota</taxon>
        <taxon>Caudoviricetes</taxon>
        <taxon>Valentinivirus</taxon>
        <taxon>Valentinivirus valentinipuff</taxon>
    </lineage>
</organism>
<name>A0A386KSL7_9CAUD</name>
<dbReference type="Proteomes" id="UP000281993">
    <property type="component" value="Segment"/>
</dbReference>
<protein>
    <submittedName>
        <fullName evidence="1">Uncharacterized protein</fullName>
    </submittedName>
</protein>
<dbReference type="EMBL" id="MH825712">
    <property type="protein sequence ID" value="AYD87327.1"/>
    <property type="molecule type" value="Genomic_DNA"/>
</dbReference>
<gene>
    <name evidence="1" type="primary">24</name>
    <name evidence="1" type="ORF">SEA_VALENTINIPUFF_24</name>
</gene>
<sequence>MTSPNETILFARTIADRTDSEVLAFVTSMPVLLSKSTANDRVAHERIMYDLARRVRELAEVNRVGCGRVSCHYPQVVGLIPGVDVSIDGDVWPDSPYARHIARCPFHQGPATRRALAHTVDDTLLTIEVTAGPDPATMDAIRRVRAFQQQADEAGYGRPQPDSYEVRCGARNPRKDWTCDLGKGATHDRYRNGRHMTIVDGERYDWYDTADGRPPQ</sequence>
<evidence type="ECO:0000313" key="1">
    <source>
        <dbReference type="EMBL" id="AYD87327.1"/>
    </source>
</evidence>